<evidence type="ECO:0000256" key="3">
    <source>
        <dbReference type="ARBA" id="ARBA00022676"/>
    </source>
</evidence>
<comment type="similarity">
    <text evidence="2">Belongs to the glycosyltransferase 2 family.</text>
</comment>
<dbReference type="Pfam" id="PF00535">
    <property type="entry name" value="Glycos_transf_2"/>
    <property type="match status" value="1"/>
</dbReference>
<proteinExistence type="inferred from homology"/>
<evidence type="ECO:0000256" key="4">
    <source>
        <dbReference type="ARBA" id="ARBA00022679"/>
    </source>
</evidence>
<dbReference type="PANTHER" id="PTHR43179:SF12">
    <property type="entry name" value="GALACTOFURANOSYLTRANSFERASE GLFT2"/>
    <property type="match status" value="1"/>
</dbReference>
<dbReference type="PANTHER" id="PTHR43179">
    <property type="entry name" value="RHAMNOSYLTRANSFERASE WBBL"/>
    <property type="match status" value="1"/>
</dbReference>
<keyword evidence="3" id="KW-0328">Glycosyltransferase</keyword>
<evidence type="ECO:0000259" key="5">
    <source>
        <dbReference type="Pfam" id="PF00535"/>
    </source>
</evidence>
<evidence type="ECO:0000313" key="7">
    <source>
        <dbReference type="Proteomes" id="UP000807371"/>
    </source>
</evidence>
<evidence type="ECO:0000256" key="2">
    <source>
        <dbReference type="ARBA" id="ARBA00006739"/>
    </source>
</evidence>
<organism evidence="6 7">
    <name type="scientific">Streptomyces pactum</name>
    <dbReference type="NCBI Taxonomy" id="68249"/>
    <lineage>
        <taxon>Bacteria</taxon>
        <taxon>Bacillati</taxon>
        <taxon>Actinomycetota</taxon>
        <taxon>Actinomycetes</taxon>
        <taxon>Kitasatosporales</taxon>
        <taxon>Streptomycetaceae</taxon>
        <taxon>Streptomyces</taxon>
    </lineage>
</organism>
<sequence length="297" mass="32959">MPTADGGALRCTIAILCYEQADIIGETVRSALAQTRPADEILVVDDGSTDGSVAVLSGFDGITVIRHEANRGRTATRNTLLEAATGDVIVYLDGDTVARPDLLATLLPEFADPAVGAVGGQGVETRCKSVYDRWRVTYATQSWGPRRREVPWLYGLACSFRRSVLVEVGGFYGYAEDLQVGYAIRARGHRLTYVPGAVVEHRRQDDRASFEHMLFRWWRGSFVVEKRWGRPALAQLGGGIVTEHAKHCANHLLRRDWPMLKTDVLAARAKVRGMREGHRLWRAEKSSKKSPQVMKKG</sequence>
<dbReference type="InterPro" id="IPR001173">
    <property type="entry name" value="Glyco_trans_2-like"/>
</dbReference>
<evidence type="ECO:0000256" key="1">
    <source>
        <dbReference type="ARBA" id="ARBA00004776"/>
    </source>
</evidence>
<dbReference type="CDD" id="cd00761">
    <property type="entry name" value="Glyco_tranf_GTA_type"/>
    <property type="match status" value="1"/>
</dbReference>
<evidence type="ECO:0000313" key="6">
    <source>
        <dbReference type="EMBL" id="MBH5335908.1"/>
    </source>
</evidence>
<reference evidence="6 7" key="1">
    <citation type="submission" date="2020-09" db="EMBL/GenBank/DDBJ databases">
        <title>Biosynthesis of the nuclear factor of activated T cells inhibitor NFAT-133 and its congeners in Streptomyces pactum.</title>
        <authorList>
            <person name="Zhou W."/>
            <person name="Posri P."/>
            <person name="Abugrain M.E."/>
            <person name="Weisberg A.J."/>
            <person name="Chang J.H."/>
            <person name="Mahmud T."/>
        </authorList>
    </citation>
    <scope>NUCLEOTIDE SEQUENCE [LARGE SCALE GENOMIC DNA]</scope>
    <source>
        <strain evidence="6 7">ATCC 27456</strain>
    </source>
</reference>
<gene>
    <name evidence="6" type="ORF">IHE55_14385</name>
</gene>
<comment type="caution">
    <text evidence="6">The sequence shown here is derived from an EMBL/GenBank/DDBJ whole genome shotgun (WGS) entry which is preliminary data.</text>
</comment>
<accession>A0ABS0NL38</accession>
<keyword evidence="7" id="KW-1185">Reference proteome</keyword>
<dbReference type="Gene3D" id="3.90.550.10">
    <property type="entry name" value="Spore Coat Polysaccharide Biosynthesis Protein SpsA, Chain A"/>
    <property type="match status" value="1"/>
</dbReference>
<comment type="pathway">
    <text evidence="1">Cell wall biogenesis; cell wall polysaccharide biosynthesis.</text>
</comment>
<dbReference type="EMBL" id="JACYXC010000001">
    <property type="protein sequence ID" value="MBH5335908.1"/>
    <property type="molecule type" value="Genomic_DNA"/>
</dbReference>
<keyword evidence="4" id="KW-0808">Transferase</keyword>
<dbReference type="Proteomes" id="UP000807371">
    <property type="component" value="Unassembled WGS sequence"/>
</dbReference>
<protein>
    <submittedName>
        <fullName evidence="6">Glycosyltransferase family 2 protein</fullName>
    </submittedName>
</protein>
<dbReference type="InterPro" id="IPR029044">
    <property type="entry name" value="Nucleotide-diphossugar_trans"/>
</dbReference>
<feature type="domain" description="Glycosyltransferase 2-like" evidence="5">
    <location>
        <begin position="12"/>
        <end position="161"/>
    </location>
</feature>
<dbReference type="SUPFAM" id="SSF53448">
    <property type="entry name" value="Nucleotide-diphospho-sugar transferases"/>
    <property type="match status" value="1"/>
</dbReference>
<dbReference type="RefSeq" id="WP_197989391.1">
    <property type="nucleotide sequence ID" value="NZ_JACYXC010000001.1"/>
</dbReference>
<name>A0ABS0NL38_9ACTN</name>